<dbReference type="EMBL" id="JXTB01000136">
    <property type="protein sequence ID" value="PON59822.1"/>
    <property type="molecule type" value="Genomic_DNA"/>
</dbReference>
<evidence type="ECO:0000313" key="1">
    <source>
        <dbReference type="EMBL" id="PON59822.1"/>
    </source>
</evidence>
<reference evidence="2" key="1">
    <citation type="submission" date="2016-06" db="EMBL/GenBank/DDBJ databases">
        <title>Parallel loss of symbiosis genes in relatives of nitrogen-fixing non-legume Parasponia.</title>
        <authorList>
            <person name="Van Velzen R."/>
            <person name="Holmer R."/>
            <person name="Bu F."/>
            <person name="Rutten L."/>
            <person name="Van Zeijl A."/>
            <person name="Liu W."/>
            <person name="Santuari L."/>
            <person name="Cao Q."/>
            <person name="Sharma T."/>
            <person name="Shen D."/>
            <person name="Roswanjaya Y."/>
            <person name="Wardhani T."/>
            <person name="Kalhor M.S."/>
            <person name="Jansen J."/>
            <person name="Van den Hoogen J."/>
            <person name="Gungor B."/>
            <person name="Hartog M."/>
            <person name="Hontelez J."/>
            <person name="Verver J."/>
            <person name="Yang W.-C."/>
            <person name="Schijlen E."/>
            <person name="Repin R."/>
            <person name="Schilthuizen M."/>
            <person name="Schranz E."/>
            <person name="Heidstra R."/>
            <person name="Miyata K."/>
            <person name="Fedorova E."/>
            <person name="Kohlen W."/>
            <person name="Bisseling T."/>
            <person name="Smit S."/>
            <person name="Geurts R."/>
        </authorList>
    </citation>
    <scope>NUCLEOTIDE SEQUENCE [LARGE SCALE GENOMIC DNA]</scope>
    <source>
        <strain evidence="2">cv. WU1-14</strain>
    </source>
</reference>
<comment type="caution">
    <text evidence="1">The sequence shown here is derived from an EMBL/GenBank/DDBJ whole genome shotgun (WGS) entry which is preliminary data.</text>
</comment>
<proteinExistence type="predicted"/>
<organism evidence="1 2">
    <name type="scientific">Parasponia andersonii</name>
    <name type="common">Sponia andersonii</name>
    <dbReference type="NCBI Taxonomy" id="3476"/>
    <lineage>
        <taxon>Eukaryota</taxon>
        <taxon>Viridiplantae</taxon>
        <taxon>Streptophyta</taxon>
        <taxon>Embryophyta</taxon>
        <taxon>Tracheophyta</taxon>
        <taxon>Spermatophyta</taxon>
        <taxon>Magnoliopsida</taxon>
        <taxon>eudicotyledons</taxon>
        <taxon>Gunneridae</taxon>
        <taxon>Pentapetalae</taxon>
        <taxon>rosids</taxon>
        <taxon>fabids</taxon>
        <taxon>Rosales</taxon>
        <taxon>Cannabaceae</taxon>
        <taxon>Parasponia</taxon>
    </lineage>
</organism>
<keyword evidence="2" id="KW-1185">Reference proteome</keyword>
<dbReference type="AlphaFoldDB" id="A0A2P5CFK4"/>
<dbReference type="Proteomes" id="UP000237105">
    <property type="component" value="Unassembled WGS sequence"/>
</dbReference>
<accession>A0A2P5CFK4</accession>
<dbReference type="Gene3D" id="3.10.450.10">
    <property type="match status" value="1"/>
</dbReference>
<gene>
    <name evidence="1" type="ORF">PanWU01x14_157170</name>
</gene>
<dbReference type="OrthoDB" id="10407962at2759"/>
<sequence>MSKPQGFVIVVISATVCPIPEVTSTSLGLCLSVFVQIVKSCSHAKHNIRNSKPDLDNLGKDEEQVLAPKIIDPCPHAKHRDSGKLEQHLANLEKHRDKDWTSEVPNSDKQSFEENVACIEKINELIYRQQKQVRTYKGFHIDEDLRDLGGGLILPVDLDDEFMNKIVKDSAVFAAEKYNQTEVKDLELERVVKANSKLVGILFDIGGK</sequence>
<evidence type="ECO:0000313" key="2">
    <source>
        <dbReference type="Proteomes" id="UP000237105"/>
    </source>
</evidence>
<protein>
    <submittedName>
        <fullName evidence="1">Uncharacterized protein</fullName>
    </submittedName>
</protein>
<name>A0A2P5CFK4_PARAD</name>